<evidence type="ECO:0000256" key="2">
    <source>
        <dbReference type="SAM" id="Phobius"/>
    </source>
</evidence>
<name>C7Q463_CATAD</name>
<gene>
    <name evidence="3" type="ordered locus">Caci_0995</name>
</gene>
<dbReference type="InterPro" id="IPR018674">
    <property type="entry name" value="DUF2142_membrane"/>
</dbReference>
<feature type="transmembrane region" description="Helical" evidence="2">
    <location>
        <begin position="349"/>
        <end position="382"/>
    </location>
</feature>
<reference evidence="3 4" key="1">
    <citation type="journal article" date="2009" name="Stand. Genomic Sci.">
        <title>Complete genome sequence of Catenulispora acidiphila type strain (ID 139908).</title>
        <authorList>
            <person name="Copeland A."/>
            <person name="Lapidus A."/>
            <person name="Glavina Del Rio T."/>
            <person name="Nolan M."/>
            <person name="Lucas S."/>
            <person name="Chen F."/>
            <person name="Tice H."/>
            <person name="Cheng J.F."/>
            <person name="Bruce D."/>
            <person name="Goodwin L."/>
            <person name="Pitluck S."/>
            <person name="Mikhailova N."/>
            <person name="Pati A."/>
            <person name="Ivanova N."/>
            <person name="Mavromatis K."/>
            <person name="Chen A."/>
            <person name="Palaniappan K."/>
            <person name="Chain P."/>
            <person name="Land M."/>
            <person name="Hauser L."/>
            <person name="Chang Y.J."/>
            <person name="Jeffries C.D."/>
            <person name="Chertkov O."/>
            <person name="Brettin T."/>
            <person name="Detter J.C."/>
            <person name="Han C."/>
            <person name="Ali Z."/>
            <person name="Tindall B.J."/>
            <person name="Goker M."/>
            <person name="Bristow J."/>
            <person name="Eisen J.A."/>
            <person name="Markowitz V."/>
            <person name="Hugenholtz P."/>
            <person name="Kyrpides N.C."/>
            <person name="Klenk H.P."/>
        </authorList>
    </citation>
    <scope>NUCLEOTIDE SEQUENCE [LARGE SCALE GENOMIC DNA]</scope>
    <source>
        <strain evidence="4">DSM 44928 / JCM 14897 / NBRC 102108 / NRRL B-24433 / ID139908</strain>
    </source>
</reference>
<feature type="compositionally biased region" description="Pro residues" evidence="1">
    <location>
        <begin position="106"/>
        <end position="117"/>
    </location>
</feature>
<keyword evidence="4" id="KW-1185">Reference proteome</keyword>
<feature type="transmembrane region" description="Helical" evidence="2">
    <location>
        <begin position="520"/>
        <end position="541"/>
    </location>
</feature>
<feature type="region of interest" description="Disordered" evidence="1">
    <location>
        <begin position="94"/>
        <end position="122"/>
    </location>
</feature>
<protein>
    <submittedName>
        <fullName evidence="3">Putative FHA domain containing protein</fullName>
    </submittedName>
</protein>
<dbReference type="AlphaFoldDB" id="C7Q463"/>
<sequence>MSEPGAGEPQPPWEPPPEPEPESGPRPNAAPGPAPNPSPWTPPPEPESEPLEPEPEVPPAPAPTWQLPPDPATRPLPDLPPVFAAPVPLPLPLPEPPAAPAFATPPESPKSPEPPPPPKHRLAAVGRRTASVLGRPWLLALVGFFLVAMGWAFASPMSTSPDEPSHMIKAAATARGEFVNSSSRHEITNGFEKTWLGYPLPAKYKTIDAMSSCFRFQLLSAACGKKFGTDNSTAIVETSAGNYNPAYYFPVGLPSLWLPGVSALYGMRLASALLNSALLAAAVGIAAGWRRPGWPILGVVACGTPMALFLSGTVNSNGMEATAAVLAWTAAMSLALDDDPKPGQVTRRAIGLAIGGALLANTRSLGIAFSASVLIALVIIAGPRKVAWLARFRAVQVMAVVLILGGVAAFLWNRYSDTLTTSNLSFPTLTPGAVAIEVFWNSGNYISQVVGNLGWLDVALPPGTSIAWYAVAGLLILCAFGVGRWREAAVVAALVVGTVAIPIIAQVLEAKRFGIGWQGRYILAWVLGLPVLAGLLMARRVGKDLPGALERRVPIAATIVLGLAGLGAFYWSMTRYMHGGFKKYGISPVLWSPPGGWIVWWVVYSAGLVVLVAAVAVRRRQDILR</sequence>
<feature type="transmembrane region" description="Helical" evidence="2">
    <location>
        <begin position="597"/>
        <end position="617"/>
    </location>
</feature>
<dbReference type="HOGENOM" id="CLU_029834_0_0_11"/>
<dbReference type="eggNOG" id="COG3266">
    <property type="taxonomic scope" value="Bacteria"/>
</dbReference>
<dbReference type="InParanoid" id="C7Q463"/>
<feature type="transmembrane region" description="Helical" evidence="2">
    <location>
        <begin position="295"/>
        <end position="314"/>
    </location>
</feature>
<dbReference type="eggNOG" id="COG5305">
    <property type="taxonomic scope" value="Bacteria"/>
</dbReference>
<dbReference type="Proteomes" id="UP000000851">
    <property type="component" value="Chromosome"/>
</dbReference>
<feature type="compositionally biased region" description="Pro residues" evidence="1">
    <location>
        <begin position="56"/>
        <end position="80"/>
    </location>
</feature>
<feature type="region of interest" description="Disordered" evidence="1">
    <location>
        <begin position="1"/>
        <end position="81"/>
    </location>
</feature>
<feature type="transmembrane region" description="Helical" evidence="2">
    <location>
        <begin position="272"/>
        <end position="289"/>
    </location>
</feature>
<keyword evidence="2" id="KW-0812">Transmembrane</keyword>
<evidence type="ECO:0000313" key="3">
    <source>
        <dbReference type="EMBL" id="ACU69923.1"/>
    </source>
</evidence>
<feature type="transmembrane region" description="Helical" evidence="2">
    <location>
        <begin position="137"/>
        <end position="154"/>
    </location>
</feature>
<dbReference type="PRINTS" id="PR01217">
    <property type="entry name" value="PRICHEXTENSN"/>
</dbReference>
<feature type="transmembrane region" description="Helical" evidence="2">
    <location>
        <begin position="489"/>
        <end position="508"/>
    </location>
</feature>
<evidence type="ECO:0000256" key="1">
    <source>
        <dbReference type="SAM" id="MobiDB-lite"/>
    </source>
</evidence>
<keyword evidence="2" id="KW-1133">Transmembrane helix</keyword>
<organism evidence="3 4">
    <name type="scientific">Catenulispora acidiphila (strain DSM 44928 / JCM 14897 / NBRC 102108 / NRRL B-24433 / ID139908)</name>
    <dbReference type="NCBI Taxonomy" id="479433"/>
    <lineage>
        <taxon>Bacteria</taxon>
        <taxon>Bacillati</taxon>
        <taxon>Actinomycetota</taxon>
        <taxon>Actinomycetes</taxon>
        <taxon>Catenulisporales</taxon>
        <taxon>Catenulisporaceae</taxon>
        <taxon>Catenulispora</taxon>
    </lineage>
</organism>
<dbReference type="EMBL" id="CP001700">
    <property type="protein sequence ID" value="ACU69923.1"/>
    <property type="molecule type" value="Genomic_DNA"/>
</dbReference>
<accession>C7Q463</accession>
<dbReference type="KEGG" id="cai:Caci_0995"/>
<feature type="compositionally biased region" description="Pro residues" evidence="1">
    <location>
        <begin position="9"/>
        <end position="45"/>
    </location>
</feature>
<dbReference type="STRING" id="479433.Caci_0995"/>
<feature type="transmembrane region" description="Helical" evidence="2">
    <location>
        <begin position="394"/>
        <end position="412"/>
    </location>
</feature>
<evidence type="ECO:0000313" key="4">
    <source>
        <dbReference type="Proteomes" id="UP000000851"/>
    </source>
</evidence>
<feature type="transmembrane region" description="Helical" evidence="2">
    <location>
        <begin position="553"/>
        <end position="573"/>
    </location>
</feature>
<feature type="transmembrane region" description="Helical" evidence="2">
    <location>
        <begin position="466"/>
        <end position="482"/>
    </location>
</feature>
<keyword evidence="2" id="KW-0472">Membrane</keyword>
<dbReference type="Pfam" id="PF09913">
    <property type="entry name" value="DUF2142"/>
    <property type="match status" value="1"/>
</dbReference>
<feature type="compositionally biased region" description="Acidic residues" evidence="1">
    <location>
        <begin position="46"/>
        <end position="55"/>
    </location>
</feature>
<proteinExistence type="predicted"/>
<dbReference type="FunCoup" id="C7Q463">
    <property type="interactions" value="5"/>
</dbReference>